<keyword evidence="1" id="KW-0812">Transmembrane</keyword>
<evidence type="ECO:0000256" key="1">
    <source>
        <dbReference type="SAM" id="Phobius"/>
    </source>
</evidence>
<protein>
    <submittedName>
        <fullName evidence="2">Uncharacterized protein</fullName>
    </submittedName>
</protein>
<organism evidence="2 3">
    <name type="scientific">Cnuella takakiae</name>
    <dbReference type="NCBI Taxonomy" id="1302690"/>
    <lineage>
        <taxon>Bacteria</taxon>
        <taxon>Pseudomonadati</taxon>
        <taxon>Bacteroidota</taxon>
        <taxon>Chitinophagia</taxon>
        <taxon>Chitinophagales</taxon>
        <taxon>Chitinophagaceae</taxon>
        <taxon>Cnuella</taxon>
    </lineage>
</organism>
<proteinExistence type="predicted"/>
<dbReference type="STRING" id="1302690.BUE76_13520"/>
<dbReference type="Proteomes" id="UP000184368">
    <property type="component" value="Unassembled WGS sequence"/>
</dbReference>
<feature type="transmembrane region" description="Helical" evidence="1">
    <location>
        <begin position="39"/>
        <end position="58"/>
    </location>
</feature>
<name>A0A1M4URK2_9BACT</name>
<reference evidence="2 3" key="1">
    <citation type="submission" date="2016-11" db="EMBL/GenBank/DDBJ databases">
        <authorList>
            <person name="Jaros S."/>
            <person name="Januszkiewicz K."/>
            <person name="Wedrychowicz H."/>
        </authorList>
    </citation>
    <scope>NUCLEOTIDE SEQUENCE [LARGE SCALE GENOMIC DNA]</scope>
    <source>
        <strain evidence="2 3">DSM 26897</strain>
    </source>
</reference>
<keyword evidence="3" id="KW-1185">Reference proteome</keyword>
<gene>
    <name evidence="2" type="ORF">SAMN05444008_10235</name>
</gene>
<dbReference type="AlphaFoldDB" id="A0A1M4URK2"/>
<dbReference type="EMBL" id="FQUO01000002">
    <property type="protein sequence ID" value="SHE59371.1"/>
    <property type="molecule type" value="Genomic_DNA"/>
</dbReference>
<keyword evidence="1" id="KW-1133">Transmembrane helix</keyword>
<accession>A0A1M4URK2</accession>
<feature type="transmembrane region" description="Helical" evidence="1">
    <location>
        <begin position="12"/>
        <end position="33"/>
    </location>
</feature>
<evidence type="ECO:0000313" key="2">
    <source>
        <dbReference type="EMBL" id="SHE59371.1"/>
    </source>
</evidence>
<evidence type="ECO:0000313" key="3">
    <source>
        <dbReference type="Proteomes" id="UP000184368"/>
    </source>
</evidence>
<sequence>MQPIKTIRLIWTFYRSFFFASLVINAFCLSIFWKYGFSAYSGLFWLKIASLAFIYNFINNYKRKEYYYYQNLGIPKTRLWVVTLTFDFILFLFLIIQTYKFK</sequence>
<keyword evidence="1" id="KW-0472">Membrane</keyword>
<feature type="transmembrane region" description="Helical" evidence="1">
    <location>
        <begin position="79"/>
        <end position="99"/>
    </location>
</feature>